<dbReference type="Proteomes" id="UP000011750">
    <property type="component" value="Chromosome A05"/>
</dbReference>
<reference evidence="2" key="3">
    <citation type="submission" date="2018-11" db="EMBL/GenBank/DDBJ databases">
        <authorList>
            <consortium name="Genoscope - CEA"/>
            <person name="William W."/>
        </authorList>
    </citation>
    <scope>NUCLEOTIDE SEQUENCE</scope>
</reference>
<dbReference type="EMBL" id="LR031570">
    <property type="protein sequence ID" value="VDC71510.1"/>
    <property type="molecule type" value="Genomic_DNA"/>
</dbReference>
<evidence type="ECO:0000313" key="4">
    <source>
        <dbReference type="Proteomes" id="UP000011750"/>
    </source>
</evidence>
<organism evidence="2">
    <name type="scientific">Brassica campestris</name>
    <name type="common">Field mustard</name>
    <dbReference type="NCBI Taxonomy" id="3711"/>
    <lineage>
        <taxon>Eukaryota</taxon>
        <taxon>Viridiplantae</taxon>
        <taxon>Streptophyta</taxon>
        <taxon>Embryophyta</taxon>
        <taxon>Tracheophyta</taxon>
        <taxon>Spermatophyta</taxon>
        <taxon>Magnoliopsida</taxon>
        <taxon>eudicotyledons</taxon>
        <taxon>Gunneridae</taxon>
        <taxon>Pentapetalae</taxon>
        <taxon>rosids</taxon>
        <taxon>malvids</taxon>
        <taxon>Brassicales</taxon>
        <taxon>Brassicaceae</taxon>
        <taxon>Brassiceae</taxon>
        <taxon>Brassica</taxon>
    </lineage>
</organism>
<dbReference type="EnsemblPlants" id="Bra034406.1">
    <property type="protein sequence ID" value="Bra034406.1-P"/>
    <property type="gene ID" value="Bra034406"/>
</dbReference>
<dbReference type="EMBL" id="LS974621">
    <property type="protein sequence ID" value="CAG7876338.1"/>
    <property type="molecule type" value="Genomic_DNA"/>
</dbReference>
<evidence type="ECO:0000313" key="2">
    <source>
        <dbReference type="EMBL" id="VDC71510.1"/>
    </source>
</evidence>
<accession>A0A3P5ZFC1</accession>
<dbReference type="Gramene" id="Bra034406.1">
    <property type="protein sequence ID" value="Bra034406.1-P"/>
    <property type="gene ID" value="Bra034406"/>
</dbReference>
<reference evidence="4" key="2">
    <citation type="journal article" date="2018" name="Hortic Res">
        <title>Improved Brassica rapa reference genome by single-molecule sequencing and chromosome conformation capture technologies.</title>
        <authorList>
            <person name="Zhang L."/>
            <person name="Cai X."/>
            <person name="Wu J."/>
            <person name="Liu M."/>
            <person name="Grob S."/>
            <person name="Cheng F."/>
            <person name="Liang J."/>
            <person name="Cai C."/>
            <person name="Liu Z."/>
            <person name="Liu B."/>
            <person name="Wang F."/>
            <person name="Li S."/>
            <person name="Liu F."/>
            <person name="Li X."/>
            <person name="Cheng L."/>
            <person name="Yang W."/>
            <person name="Li M.H."/>
            <person name="Grossniklaus U."/>
            <person name="Zheng H."/>
            <person name="Wang X."/>
        </authorList>
    </citation>
    <scope>NUCLEOTIDE SEQUENCE [LARGE SCALE GENOMIC DNA]</scope>
    <source>
        <strain evidence="4">cv. Chiifu-401-42</strain>
    </source>
</reference>
<reference evidence="3" key="4">
    <citation type="submission" date="2023-03" db="UniProtKB">
        <authorList>
            <consortium name="EnsemblPlants"/>
        </authorList>
    </citation>
    <scope>IDENTIFICATION</scope>
    <source>
        <strain evidence="3">cv. Chiifu-401-42</strain>
    </source>
</reference>
<reference evidence="4" key="1">
    <citation type="journal article" date="2011" name="Nat. Genet.">
        <title>The genome of the mesopolyploid crop species Brassica rapa.</title>
        <authorList>
            <consortium name="Brassica rapa Genome Sequencing Project Consortium"/>
            <person name="Wang X."/>
            <person name="Wang H."/>
            <person name="Wang J."/>
            <person name="Sun R."/>
            <person name="Wu J."/>
            <person name="Liu S."/>
            <person name="Bai Y."/>
            <person name="Mun J.H."/>
            <person name="Bancroft I."/>
            <person name="Cheng F."/>
            <person name="Huang S."/>
            <person name="Li X."/>
            <person name="Hua W."/>
            <person name="Wang J."/>
            <person name="Wang X."/>
            <person name="Freeling M."/>
            <person name="Pires J.C."/>
            <person name="Paterson A.H."/>
            <person name="Chalhoub B."/>
            <person name="Wang B."/>
            <person name="Hayward A."/>
            <person name="Sharpe A.G."/>
            <person name="Park B.S."/>
            <person name="Weisshaar B."/>
            <person name="Liu B."/>
            <person name="Li B."/>
            <person name="Liu B."/>
            <person name="Tong C."/>
            <person name="Song C."/>
            <person name="Duran C."/>
            <person name="Peng C."/>
            <person name="Geng C."/>
            <person name="Koh C."/>
            <person name="Lin C."/>
            <person name="Edwards D."/>
            <person name="Mu D."/>
            <person name="Shen D."/>
            <person name="Soumpourou E."/>
            <person name="Li F."/>
            <person name="Fraser F."/>
            <person name="Conant G."/>
            <person name="Lassalle G."/>
            <person name="King G.J."/>
            <person name="Bonnema G."/>
            <person name="Tang H."/>
            <person name="Wang H."/>
            <person name="Belcram H."/>
            <person name="Zhou H."/>
            <person name="Hirakawa H."/>
            <person name="Abe H."/>
            <person name="Guo H."/>
            <person name="Wang H."/>
            <person name="Jin H."/>
            <person name="Parkin I.A."/>
            <person name="Batley J."/>
            <person name="Kim J.S."/>
            <person name="Just J."/>
            <person name="Li J."/>
            <person name="Xu J."/>
            <person name="Deng J."/>
            <person name="Kim J.A."/>
            <person name="Li J."/>
            <person name="Yu J."/>
            <person name="Meng J."/>
            <person name="Wang J."/>
            <person name="Min J."/>
            <person name="Poulain J."/>
            <person name="Wang J."/>
            <person name="Hatakeyama K."/>
            <person name="Wu K."/>
            <person name="Wang L."/>
            <person name="Fang L."/>
            <person name="Trick M."/>
            <person name="Links M.G."/>
            <person name="Zhao M."/>
            <person name="Jin M."/>
            <person name="Ramchiary N."/>
            <person name="Drou N."/>
            <person name="Berkman P.J."/>
            <person name="Cai Q."/>
            <person name="Huang Q."/>
            <person name="Li R."/>
            <person name="Tabata S."/>
            <person name="Cheng S."/>
            <person name="Zhang S."/>
            <person name="Zhang S."/>
            <person name="Huang S."/>
            <person name="Sato S."/>
            <person name="Sun S."/>
            <person name="Kwon S.J."/>
            <person name="Choi S.R."/>
            <person name="Lee T.H."/>
            <person name="Fan W."/>
            <person name="Zhao X."/>
            <person name="Tan X."/>
            <person name="Xu X."/>
            <person name="Wang Y."/>
            <person name="Qiu Y."/>
            <person name="Yin Y."/>
            <person name="Li Y."/>
            <person name="Du Y."/>
            <person name="Liao Y."/>
            <person name="Lim Y."/>
            <person name="Narusaka Y."/>
            <person name="Wang Y."/>
            <person name="Wang Z."/>
            <person name="Li Z."/>
            <person name="Wang Z."/>
            <person name="Xiong Z."/>
            <person name="Zhang Z."/>
        </authorList>
    </citation>
    <scope>NUCLEOTIDE SEQUENCE [LARGE SCALE GENOMIC DNA]</scope>
    <source>
        <strain evidence="4">cv. Chiifu-401-42</strain>
    </source>
</reference>
<evidence type="ECO:0000313" key="1">
    <source>
        <dbReference type="EMBL" id="CAG7876338.1"/>
    </source>
</evidence>
<dbReference type="HOGENOM" id="CLU_827301_0_0_1"/>
<dbReference type="OMA" id="SIVAMEW"/>
<dbReference type="AlphaFoldDB" id="A0A3P5ZFC1"/>
<sequence>MLDPSKQDPDPDILILVQISESSVHLSCQLGNSSKETVPRVQVNTVVVFFSKNVDEERRAEPPQSHMHDCDSNLCAITCRLEADRFSSTSEENDYDGDCDGDEARDLGLDVFQFRGFGISRDIGFNGSQEGFVLHQIEGFGEYPKRRQINESCGFEVNLWARWELGLGFLGQVIVLLALQLVPLNQLQRAGLELDKVFMLFIMGKRSEERVWSRVYSAVRGHILAFVYEIGISAGVGNAKDLAGNRIDIDRMIFWVDQYMRQMRGSSIVAMEWRVAVLRHDGVEVHYGSTDYGISLYYISKVECNYSGKVTDWWGRILSTKICKAFNVLLVYRKGL</sequence>
<keyword evidence="4" id="KW-1185">Reference proteome</keyword>
<name>A0A3P5ZFC1_BRACM</name>
<proteinExistence type="predicted"/>
<dbReference type="Proteomes" id="UP000694005">
    <property type="component" value="Chromosome A05"/>
</dbReference>
<gene>
    <name evidence="2" type="ORF">BRAA05T21224Z</name>
    <name evidence="1" type="ORF">BRAPAZ1V2_A05P28590.2</name>
</gene>
<protein>
    <submittedName>
        <fullName evidence="2 3">Uncharacterized protein</fullName>
    </submittedName>
</protein>
<evidence type="ECO:0000313" key="3">
    <source>
        <dbReference type="EnsemblPlants" id="Bra034406.1-P"/>
    </source>
</evidence>
<dbReference type="Gramene" id="A05p28590.2_BraZ1">
    <property type="protein sequence ID" value="A05p28590.2_BraZ1.CDS"/>
    <property type="gene ID" value="A05g28590.2_BraZ1"/>
</dbReference>
<accession>M4F013</accession>